<organism evidence="3">
    <name type="scientific">Caulobacter sp. (strain K31)</name>
    <dbReference type="NCBI Taxonomy" id="366602"/>
    <lineage>
        <taxon>Bacteria</taxon>
        <taxon>Pseudomonadati</taxon>
        <taxon>Pseudomonadota</taxon>
        <taxon>Alphaproteobacteria</taxon>
        <taxon>Caulobacterales</taxon>
        <taxon>Caulobacteraceae</taxon>
        <taxon>Caulobacter</taxon>
    </lineage>
</organism>
<dbReference type="KEGG" id="cak:Caul_4760"/>
<dbReference type="eggNOG" id="COG1872">
    <property type="taxonomic scope" value="Bacteria"/>
</dbReference>
<name>B0T3Z6_CAUSK</name>
<evidence type="ECO:0000256" key="1">
    <source>
        <dbReference type="ARBA" id="ARBA00010364"/>
    </source>
</evidence>
<dbReference type="PANTHER" id="PTHR13420">
    <property type="entry name" value="UPF0235 PROTEIN C15ORF40"/>
    <property type="match status" value="1"/>
</dbReference>
<sequence length="96" mass="9938">MRLAVRLTPRGGREAIDGWAVDGDGRPYLKVRVAAPPVEGAANAALLAFLAKALGLPKSALTLASGAGARLKLIEIAGCDPLSLERVLGRPPEADR</sequence>
<dbReference type="InterPro" id="IPR036591">
    <property type="entry name" value="YggU-like_sf"/>
</dbReference>
<protein>
    <recommendedName>
        <fullName evidence="2">UPF0235 protein Caul_4760</fullName>
    </recommendedName>
</protein>
<accession>B0T3Z6</accession>
<dbReference type="AlphaFoldDB" id="B0T3Z6"/>
<evidence type="ECO:0000313" key="3">
    <source>
        <dbReference type="EMBL" id="ABZ73880.1"/>
    </source>
</evidence>
<proteinExistence type="inferred from homology"/>
<dbReference type="OrthoDB" id="9801972at2"/>
<dbReference type="EMBL" id="CP000927">
    <property type="protein sequence ID" value="ABZ73880.1"/>
    <property type="molecule type" value="Genomic_DNA"/>
</dbReference>
<comment type="similarity">
    <text evidence="1 2">Belongs to the UPF0235 family.</text>
</comment>
<reference evidence="3" key="1">
    <citation type="submission" date="2008-01" db="EMBL/GenBank/DDBJ databases">
        <title>Complete sequence of chromosome of Caulobacter sp. K31.</title>
        <authorList>
            <consortium name="US DOE Joint Genome Institute"/>
            <person name="Copeland A."/>
            <person name="Lucas S."/>
            <person name="Lapidus A."/>
            <person name="Barry K."/>
            <person name="Glavina del Rio T."/>
            <person name="Dalin E."/>
            <person name="Tice H."/>
            <person name="Pitluck S."/>
            <person name="Bruce D."/>
            <person name="Goodwin L."/>
            <person name="Thompson L.S."/>
            <person name="Brettin T."/>
            <person name="Detter J.C."/>
            <person name="Han C."/>
            <person name="Schmutz J."/>
            <person name="Larimer F."/>
            <person name="Land M."/>
            <person name="Hauser L."/>
            <person name="Kyrpides N."/>
            <person name="Kim E."/>
            <person name="Stephens C."/>
            <person name="Richardson P."/>
        </authorList>
    </citation>
    <scope>NUCLEOTIDE SEQUENCE [LARGE SCALE GENOMIC DNA]</scope>
    <source>
        <strain evidence="3">K31</strain>
    </source>
</reference>
<dbReference type="Pfam" id="PF02594">
    <property type="entry name" value="DUF167"/>
    <property type="match status" value="1"/>
</dbReference>
<dbReference type="STRING" id="366602.Caul_4760"/>
<dbReference type="Gene3D" id="3.30.1200.10">
    <property type="entry name" value="YggU-like"/>
    <property type="match status" value="1"/>
</dbReference>
<evidence type="ECO:0000256" key="2">
    <source>
        <dbReference type="HAMAP-Rule" id="MF_00634"/>
    </source>
</evidence>
<dbReference type="HOGENOM" id="CLU_130694_3_1_5"/>
<dbReference type="GO" id="GO:0005737">
    <property type="term" value="C:cytoplasm"/>
    <property type="evidence" value="ECO:0007669"/>
    <property type="project" value="TreeGrafter"/>
</dbReference>
<gene>
    <name evidence="3" type="ordered locus">Caul_4760</name>
</gene>
<dbReference type="SMART" id="SM01152">
    <property type="entry name" value="DUF167"/>
    <property type="match status" value="1"/>
</dbReference>
<dbReference type="PANTHER" id="PTHR13420:SF7">
    <property type="entry name" value="UPF0235 PROTEIN C15ORF40"/>
    <property type="match status" value="1"/>
</dbReference>
<dbReference type="NCBIfam" id="TIGR00251">
    <property type="entry name" value="DUF167 family protein"/>
    <property type="match status" value="1"/>
</dbReference>
<dbReference type="SUPFAM" id="SSF69786">
    <property type="entry name" value="YggU-like"/>
    <property type="match status" value="1"/>
</dbReference>
<dbReference type="InterPro" id="IPR003746">
    <property type="entry name" value="DUF167"/>
</dbReference>
<dbReference type="HAMAP" id="MF_00634">
    <property type="entry name" value="UPF0235"/>
    <property type="match status" value="1"/>
</dbReference>